<dbReference type="PANTHER" id="PTHR43396">
    <property type="entry name" value="FLAVOHEMOPROTEIN"/>
    <property type="match status" value="1"/>
</dbReference>
<dbReference type="PANTHER" id="PTHR43396:SF3">
    <property type="entry name" value="FLAVOHEMOPROTEIN"/>
    <property type="match status" value="1"/>
</dbReference>
<evidence type="ECO:0000313" key="7">
    <source>
        <dbReference type="EMBL" id="NEV65574.1"/>
    </source>
</evidence>
<protein>
    <submittedName>
        <fullName evidence="7">Flavohemoprotein</fullName>
    </submittedName>
</protein>
<dbReference type="InterPro" id="IPR000971">
    <property type="entry name" value="Globin"/>
</dbReference>
<dbReference type="GO" id="GO:0020037">
    <property type="term" value="F:heme binding"/>
    <property type="evidence" value="ECO:0007669"/>
    <property type="project" value="InterPro"/>
</dbReference>
<dbReference type="SUPFAM" id="SSF46458">
    <property type="entry name" value="Globin-like"/>
    <property type="match status" value="1"/>
</dbReference>
<dbReference type="GO" id="GO:0008941">
    <property type="term" value="F:nitric oxide dioxygenase NAD(P)H activity"/>
    <property type="evidence" value="ECO:0007669"/>
    <property type="project" value="TreeGrafter"/>
</dbReference>
<keyword evidence="3" id="KW-0479">Metal-binding</keyword>
<dbReference type="GO" id="GO:0071500">
    <property type="term" value="P:cellular response to nitrosative stress"/>
    <property type="evidence" value="ECO:0007669"/>
    <property type="project" value="TreeGrafter"/>
</dbReference>
<sequence>MTDQIRLLEDSFAKVKPNAMAFSNCFHQHLFAKHPDIEPLFGDLSLELMEKKLVASLALIVENLHNPDALGHALQGLGAYHVTKGTMAEHYPYVGQALLEAFEDFLGSDWTPEVAQAWMGAYRTISDIMQQGAAHSEDLLDGELTFYEWLDLYGESSPTLRKLVESTTHFKYGTQE</sequence>
<evidence type="ECO:0000256" key="4">
    <source>
        <dbReference type="ARBA" id="ARBA00023004"/>
    </source>
</evidence>
<dbReference type="EMBL" id="JTHE02000002">
    <property type="protein sequence ID" value="NEV65574.1"/>
    <property type="molecule type" value="Genomic_DNA"/>
</dbReference>
<proteinExistence type="inferred from homology"/>
<evidence type="ECO:0000256" key="1">
    <source>
        <dbReference type="ARBA" id="ARBA00022617"/>
    </source>
</evidence>
<dbReference type="PROSITE" id="PS01033">
    <property type="entry name" value="GLOBIN"/>
    <property type="match status" value="1"/>
</dbReference>
<dbReference type="AlphaFoldDB" id="A0A0C1YDF5"/>
<evidence type="ECO:0000256" key="3">
    <source>
        <dbReference type="ARBA" id="ARBA00022723"/>
    </source>
</evidence>
<gene>
    <name evidence="7" type="ORF">QQ91_000400</name>
</gene>
<dbReference type="Pfam" id="PF00042">
    <property type="entry name" value="Globin"/>
    <property type="match status" value="1"/>
</dbReference>
<feature type="domain" description="Globin" evidence="6">
    <location>
        <begin position="1"/>
        <end position="134"/>
    </location>
</feature>
<comment type="caution">
    <text evidence="7">The sequence shown here is derived from an EMBL/GenBank/DDBJ whole genome shotgun (WGS) entry which is preliminary data.</text>
</comment>
<dbReference type="GO" id="GO:0046210">
    <property type="term" value="P:nitric oxide catabolic process"/>
    <property type="evidence" value="ECO:0007669"/>
    <property type="project" value="TreeGrafter"/>
</dbReference>
<organism evidence="7">
    <name type="scientific">Lyngbya confervoides BDU141951</name>
    <dbReference type="NCBI Taxonomy" id="1574623"/>
    <lineage>
        <taxon>Bacteria</taxon>
        <taxon>Bacillati</taxon>
        <taxon>Cyanobacteriota</taxon>
        <taxon>Cyanophyceae</taxon>
        <taxon>Oscillatoriophycideae</taxon>
        <taxon>Oscillatoriales</taxon>
        <taxon>Microcoleaceae</taxon>
        <taxon>Lyngbya</taxon>
    </lineage>
</organism>
<keyword evidence="5" id="KW-0813">Transport</keyword>
<comment type="similarity">
    <text evidence="5">Belongs to the globin family.</text>
</comment>
<reference evidence="7" key="1">
    <citation type="submission" date="2014-11" db="EMBL/GenBank/DDBJ databases">
        <authorList>
            <person name="Malar M.C."/>
            <person name="Sen D."/>
            <person name="Tripathy S."/>
        </authorList>
    </citation>
    <scope>NUCLEOTIDE SEQUENCE</scope>
    <source>
        <strain evidence="7">BDU141951</strain>
    </source>
</reference>
<evidence type="ECO:0000256" key="2">
    <source>
        <dbReference type="ARBA" id="ARBA00022621"/>
    </source>
</evidence>
<dbReference type="GO" id="GO:0071949">
    <property type="term" value="F:FAD binding"/>
    <property type="evidence" value="ECO:0007669"/>
    <property type="project" value="TreeGrafter"/>
</dbReference>
<accession>A0A0C1YDF5</accession>
<dbReference type="GO" id="GO:0046872">
    <property type="term" value="F:metal ion binding"/>
    <property type="evidence" value="ECO:0007669"/>
    <property type="project" value="UniProtKB-KW"/>
</dbReference>
<dbReference type="CDD" id="cd12131">
    <property type="entry name" value="HGbI-like"/>
    <property type="match status" value="1"/>
</dbReference>
<keyword evidence="4" id="KW-0408">Iron</keyword>
<dbReference type="GO" id="GO:0005344">
    <property type="term" value="F:oxygen carrier activity"/>
    <property type="evidence" value="ECO:0007669"/>
    <property type="project" value="UniProtKB-KW"/>
</dbReference>
<name>A0A0C1YDF5_9CYAN</name>
<dbReference type="InterPro" id="IPR009050">
    <property type="entry name" value="Globin-like_sf"/>
</dbReference>
<keyword evidence="2 5" id="KW-0561">Oxygen transport</keyword>
<dbReference type="GO" id="GO:0019825">
    <property type="term" value="F:oxygen binding"/>
    <property type="evidence" value="ECO:0007669"/>
    <property type="project" value="InterPro"/>
</dbReference>
<evidence type="ECO:0000259" key="6">
    <source>
        <dbReference type="PROSITE" id="PS01033"/>
    </source>
</evidence>
<dbReference type="Gene3D" id="1.10.490.10">
    <property type="entry name" value="Globins"/>
    <property type="match status" value="1"/>
</dbReference>
<reference evidence="7" key="2">
    <citation type="journal article" date="2015" name="Genome Announc.">
        <title>Draft Genome Sequence of Filamentous Marine Cyanobacterium Lyngbya confervoides Strain BDU141951.</title>
        <authorList>
            <person name="Chandrababunaidu M.M."/>
            <person name="Sen D."/>
            <person name="Tripathy S."/>
        </authorList>
    </citation>
    <scope>NUCLEOTIDE SEQUENCE</scope>
    <source>
        <strain evidence="7">BDU141951</strain>
    </source>
</reference>
<keyword evidence="1 5" id="KW-0349">Heme</keyword>
<reference evidence="7" key="3">
    <citation type="submission" date="2020-02" db="EMBL/GenBank/DDBJ databases">
        <authorList>
            <person name="Sarangi A.N."/>
            <person name="Ghosh S."/>
            <person name="Mukherjee M."/>
            <person name="Tripathy S."/>
        </authorList>
    </citation>
    <scope>NUCLEOTIDE SEQUENCE</scope>
    <source>
        <strain evidence="7">BDU141951</strain>
    </source>
</reference>
<dbReference type="InterPro" id="IPR012292">
    <property type="entry name" value="Globin/Proto"/>
</dbReference>
<evidence type="ECO:0000256" key="5">
    <source>
        <dbReference type="RuleBase" id="RU000356"/>
    </source>
</evidence>